<dbReference type="EMBL" id="BSOZ01000021">
    <property type="protein sequence ID" value="GLS04591.1"/>
    <property type="molecule type" value="Genomic_DNA"/>
</dbReference>
<keyword evidence="3" id="KW-1185">Reference proteome</keyword>
<dbReference type="Pfam" id="PF03091">
    <property type="entry name" value="CutA1"/>
    <property type="match status" value="1"/>
</dbReference>
<dbReference type="RefSeq" id="WP_018749153.1">
    <property type="nucleotide sequence ID" value="NZ_BSOZ01000021.1"/>
</dbReference>
<evidence type="ECO:0000256" key="1">
    <source>
        <dbReference type="ARBA" id="ARBA00010169"/>
    </source>
</evidence>
<dbReference type="InterPro" id="IPR004323">
    <property type="entry name" value="Ion_tolerance_CutA"/>
</dbReference>
<evidence type="ECO:0000313" key="2">
    <source>
        <dbReference type="EMBL" id="GLS04591.1"/>
    </source>
</evidence>
<dbReference type="PANTHER" id="PTHR23419">
    <property type="entry name" value="DIVALENT CATION TOLERANCE CUTA-RELATED"/>
    <property type="match status" value="1"/>
</dbReference>
<dbReference type="Gene3D" id="3.30.70.120">
    <property type="match status" value="1"/>
</dbReference>
<dbReference type="InterPro" id="IPR011322">
    <property type="entry name" value="N-reg_PII-like_a/b"/>
</dbReference>
<dbReference type="Proteomes" id="UP001156836">
    <property type="component" value="Unassembled WGS sequence"/>
</dbReference>
<dbReference type="SUPFAM" id="SSF54913">
    <property type="entry name" value="GlnB-like"/>
    <property type="match status" value="1"/>
</dbReference>
<proteinExistence type="inferred from homology"/>
<comment type="similarity">
    <text evidence="1">Belongs to the CutA family.</text>
</comment>
<sequence length="107" mass="11464">MDDSQEVLAVLCNCPDADCAGELAVGLVEEGLAACVNQLAPVQSVYRWQGRTEIATEVPLLAKTTRARYPALQAWLAARHPYDVPEIIALPVTAGLPTYLSWVAAGE</sequence>
<evidence type="ECO:0000313" key="3">
    <source>
        <dbReference type="Proteomes" id="UP001156836"/>
    </source>
</evidence>
<protein>
    <submittedName>
        <fullName evidence="2">Divalent-cation tolerance protein CutA</fullName>
    </submittedName>
</protein>
<gene>
    <name evidence="2" type="primary">cutA</name>
    <name evidence="2" type="ORF">GCM10007860_17380</name>
</gene>
<reference evidence="3" key="1">
    <citation type="journal article" date="2019" name="Int. J. Syst. Evol. Microbiol.">
        <title>The Global Catalogue of Microorganisms (GCM) 10K type strain sequencing project: providing services to taxonomists for standard genome sequencing and annotation.</title>
        <authorList>
            <consortium name="The Broad Institute Genomics Platform"/>
            <consortium name="The Broad Institute Genome Sequencing Center for Infectious Disease"/>
            <person name="Wu L."/>
            <person name="Ma J."/>
        </authorList>
    </citation>
    <scope>NUCLEOTIDE SEQUENCE [LARGE SCALE GENOMIC DNA]</scope>
    <source>
        <strain evidence="3">NBRC 104970</strain>
    </source>
</reference>
<organism evidence="2 3">
    <name type="scientific">Chitiniphilus shinanonensis</name>
    <dbReference type="NCBI Taxonomy" id="553088"/>
    <lineage>
        <taxon>Bacteria</taxon>
        <taxon>Pseudomonadati</taxon>
        <taxon>Pseudomonadota</taxon>
        <taxon>Betaproteobacteria</taxon>
        <taxon>Neisseriales</taxon>
        <taxon>Chitinibacteraceae</taxon>
        <taxon>Chitiniphilus</taxon>
    </lineage>
</organism>
<dbReference type="PANTHER" id="PTHR23419:SF8">
    <property type="entry name" value="FI09726P"/>
    <property type="match status" value="1"/>
</dbReference>
<dbReference type="InterPro" id="IPR015867">
    <property type="entry name" value="N-reg_PII/ATP_PRibTrfase_C"/>
</dbReference>
<accession>A0ABQ6BTE1</accession>
<name>A0ABQ6BTE1_9NEIS</name>
<comment type="caution">
    <text evidence="2">The sequence shown here is derived from an EMBL/GenBank/DDBJ whole genome shotgun (WGS) entry which is preliminary data.</text>
</comment>